<reference evidence="6 7" key="1">
    <citation type="journal article" date="2014" name="BMC Genomics">
        <title>Nucleomorph and plastid genome sequences of the chlorarachniophyte Lotharella oceanica: convergent reductive evolution and frequent recombination in nucleomorph-bearing algae.</title>
        <authorList>
            <person name="Tanifuji G."/>
            <person name="Onodera N.T."/>
            <person name="Brown M.W."/>
            <person name="Curtis B.A."/>
            <person name="Roger A.J."/>
            <person name="Ka-Shu Wong G."/>
            <person name="Melkonian M."/>
            <person name="Archibald J.M."/>
        </authorList>
    </citation>
    <scope>NUCLEOTIDE SEQUENCE [LARGE SCALE GENOMIC DNA]</scope>
    <source>
        <strain evidence="6 7">CCMP622</strain>
    </source>
</reference>
<geneLocation type="nucleomorph" evidence="6"/>
<comment type="subcellular location">
    <subcellularLocation>
        <location evidence="4">Nucleus</location>
    </subcellularLocation>
</comment>
<comment type="similarity">
    <text evidence="4">Belongs to the snRNP Sm proteins family. SmF/LSm6 subfamily.</text>
</comment>
<evidence type="ECO:0000256" key="2">
    <source>
        <dbReference type="ARBA" id="ARBA00023187"/>
    </source>
</evidence>
<evidence type="ECO:0000256" key="3">
    <source>
        <dbReference type="ARBA" id="ARBA00023274"/>
    </source>
</evidence>
<keyword evidence="3 4" id="KW-0687">Ribonucleoprotein</keyword>
<protein>
    <submittedName>
        <fullName evidence="6">Small nuclear ribonucleoprotein F</fullName>
    </submittedName>
</protein>
<accession>A0A060D7V7</accession>
<dbReference type="Gene3D" id="2.30.30.100">
    <property type="match status" value="1"/>
</dbReference>
<keyword evidence="4" id="KW-0539">Nucleus</keyword>
<dbReference type="AlphaFoldDB" id="A0A060D7V7"/>
<dbReference type="Pfam" id="PF01423">
    <property type="entry name" value="LSM"/>
    <property type="match status" value="1"/>
</dbReference>
<dbReference type="GO" id="GO:0034715">
    <property type="term" value="C:pICln-Sm protein complex"/>
    <property type="evidence" value="ECO:0007669"/>
    <property type="project" value="TreeGrafter"/>
</dbReference>
<dbReference type="SUPFAM" id="SSF50182">
    <property type="entry name" value="Sm-like ribonucleoproteins"/>
    <property type="match status" value="1"/>
</dbReference>
<dbReference type="InterPro" id="IPR010920">
    <property type="entry name" value="LSM_dom_sf"/>
</dbReference>
<dbReference type="InterPro" id="IPR001163">
    <property type="entry name" value="Sm_dom_euk/arc"/>
</dbReference>
<dbReference type="InterPro" id="IPR016487">
    <property type="entry name" value="Lsm6/sSmF"/>
</dbReference>
<sequence length="94" mass="10955">MRRACNPKPLLKDSIGEVVQIKLKNFPIIYKGYLISLDDWMNIHLVNTEEIINNINVGKMGEVFIKCTNIAFILIDKRVLVNYENENENKSKFK</sequence>
<name>A0A060D7V7_9EUKA</name>
<evidence type="ECO:0000313" key="6">
    <source>
        <dbReference type="EMBL" id="AIB10036.1"/>
    </source>
</evidence>
<keyword evidence="6" id="KW-0542">Nucleomorph</keyword>
<dbReference type="InterPro" id="IPR047575">
    <property type="entry name" value="Sm"/>
</dbReference>
<dbReference type="EMBL" id="CP006629">
    <property type="protein sequence ID" value="AIB10036.1"/>
    <property type="molecule type" value="Genomic_DNA"/>
</dbReference>
<dbReference type="GO" id="GO:0003723">
    <property type="term" value="F:RNA binding"/>
    <property type="evidence" value="ECO:0007669"/>
    <property type="project" value="UniProtKB-UniRule"/>
</dbReference>
<dbReference type="GO" id="GO:0000398">
    <property type="term" value="P:mRNA splicing, via spliceosome"/>
    <property type="evidence" value="ECO:0007669"/>
    <property type="project" value="InterPro"/>
</dbReference>
<dbReference type="PANTHER" id="PTHR11021:SF0">
    <property type="entry name" value="SMALL NUCLEAR RIBONUCLEOPROTEIN F"/>
    <property type="match status" value="1"/>
</dbReference>
<dbReference type="Proteomes" id="UP000243670">
    <property type="component" value="Nucleomorph 3"/>
</dbReference>
<evidence type="ECO:0000256" key="4">
    <source>
        <dbReference type="PIRNR" id="PIRNR006609"/>
    </source>
</evidence>
<feature type="domain" description="Sm" evidence="5">
    <location>
        <begin position="6"/>
        <end position="79"/>
    </location>
</feature>
<keyword evidence="4" id="KW-0694">RNA-binding</keyword>
<evidence type="ECO:0000313" key="7">
    <source>
        <dbReference type="Proteomes" id="UP000243670"/>
    </source>
</evidence>
<evidence type="ECO:0000256" key="1">
    <source>
        <dbReference type="ARBA" id="ARBA00022728"/>
    </source>
</evidence>
<keyword evidence="2 4" id="KW-0508">mRNA splicing</keyword>
<organism evidence="6 7">
    <name type="scientific">Lotharella oceanica</name>
    <dbReference type="NCBI Taxonomy" id="641309"/>
    <lineage>
        <taxon>Eukaryota</taxon>
        <taxon>Sar</taxon>
        <taxon>Rhizaria</taxon>
        <taxon>Cercozoa</taxon>
        <taxon>Chlorarachniophyceae</taxon>
        <taxon>Lotharella</taxon>
    </lineage>
</organism>
<proteinExistence type="inferred from homology"/>
<keyword evidence="1 4" id="KW-0747">Spliceosome</keyword>
<evidence type="ECO:0000259" key="5">
    <source>
        <dbReference type="PROSITE" id="PS52002"/>
    </source>
</evidence>
<dbReference type="PANTHER" id="PTHR11021">
    <property type="entry name" value="SMALL NUCLEAR RIBONUCLEOPROTEIN F SNRNP-F"/>
    <property type="match status" value="1"/>
</dbReference>
<dbReference type="GO" id="GO:0005685">
    <property type="term" value="C:U1 snRNP"/>
    <property type="evidence" value="ECO:0007669"/>
    <property type="project" value="TreeGrafter"/>
</dbReference>
<gene>
    <name evidence="6" type="primary">snRNP-F</name>
    <name evidence="6" type="ORF">M951_chr3134</name>
</gene>
<dbReference type="PROSITE" id="PS52002">
    <property type="entry name" value="SM"/>
    <property type="match status" value="1"/>
</dbReference>
<dbReference type="GO" id="GO:0071013">
    <property type="term" value="C:catalytic step 2 spliceosome"/>
    <property type="evidence" value="ECO:0007669"/>
    <property type="project" value="TreeGrafter"/>
</dbReference>
<keyword evidence="4" id="KW-0507">mRNA processing</keyword>
<dbReference type="SMART" id="SM00651">
    <property type="entry name" value="Sm"/>
    <property type="match status" value="1"/>
</dbReference>